<comment type="caution">
    <text evidence="1">The sequence shown here is derived from an EMBL/GenBank/DDBJ whole genome shotgun (WGS) entry which is preliminary data.</text>
</comment>
<organism evidence="1 2">
    <name type="scientific">Enterobacter cloacae</name>
    <dbReference type="NCBI Taxonomy" id="550"/>
    <lineage>
        <taxon>Bacteria</taxon>
        <taxon>Pseudomonadati</taxon>
        <taxon>Pseudomonadota</taxon>
        <taxon>Gammaproteobacteria</taxon>
        <taxon>Enterobacterales</taxon>
        <taxon>Enterobacteriaceae</taxon>
        <taxon>Enterobacter</taxon>
        <taxon>Enterobacter cloacae complex</taxon>
    </lineage>
</organism>
<name>A0A330GBS3_ENTCL</name>
<dbReference type="Pfam" id="PF05947">
    <property type="entry name" value="T6SS_TssF"/>
    <property type="match status" value="1"/>
</dbReference>
<sequence>MELEEFFRDELSWLRKQGADFSRTSPQLTRFLAEKSADPDVERLLEGFAFLSGTLRAKIEDDFPELTHGLLNILWPNYLRPVPSFTIIECQPKLGSITESCLVKKGIKLGSEEIKGTGCTFSTCRDIRILPVELTNLVTINTNENGCLSLTLKPFSTMPLNKIRLDNLRLFLGSDYYVATQLYLYMLNHIKNVTVKLNGTEFTLSEVKASPVGFSDDDALLPYPKNVYSGYRILQEFFCFPEGFLFVDIHGFDQLPQDIPVSDIELSFHYDRPFPSDCRITSSSVKLNCSPAANLFEHHAEPIQLHGKRIHYPLRASHMLPEHYEVFSVEKVEGWKSEHAGKDGERIKGKLRTYHAFESFRHDVEFEKKRTMNYFKVSICNSMKMKGYEHNISFLRSDESILGQSDEIVAVTMLCTNRNLPAELGIGDICLPLGDSPPWLAYSNISLPSQTLRPLIDEKLHWTLISSMALNYHSLLDKDALLQIIRNYDFPAMNDRQAAKISQKRFEGMEKIETKPVDRLIRGMPVRGIHSTLYAKQSAFMSEGEFYLFGCILARFLSLFSNINSFHELSLIDTENNSTYHWPLQQGNHSLI</sequence>
<reference evidence="1 2" key="1">
    <citation type="submission" date="2018-06" db="EMBL/GenBank/DDBJ databases">
        <title>ACT-28, a chromosomally-encoded AmpC with carbapenemase activity from Enterobacter kobei.</title>
        <authorList>
            <person name="Jousset A.B."/>
            <person name="Oueslati S."/>
            <person name="Bernabeu S."/>
            <person name="Takissian J."/>
            <person name="Creton E."/>
            <person name="Vogel A."/>
            <person name="Cotellon G."/>
            <person name="Bonnin R.A."/>
            <person name="Dortet L."/>
            <person name="Naas T."/>
        </authorList>
    </citation>
    <scope>NUCLEOTIDE SEQUENCE [LARGE SCALE GENOMIC DNA]</scope>
    <source>
        <strain evidence="1 2">99B3</strain>
    </source>
</reference>
<dbReference type="EMBL" id="QMDH01000010">
    <property type="protein sequence ID" value="RAZ68958.1"/>
    <property type="molecule type" value="Genomic_DNA"/>
</dbReference>
<evidence type="ECO:0000313" key="2">
    <source>
        <dbReference type="Proteomes" id="UP000251576"/>
    </source>
</evidence>
<evidence type="ECO:0000313" key="1">
    <source>
        <dbReference type="EMBL" id="RAZ68958.1"/>
    </source>
</evidence>
<dbReference type="AlphaFoldDB" id="A0A330GBS3"/>
<proteinExistence type="predicted"/>
<accession>A0A330GBS3</accession>
<dbReference type="PANTHER" id="PTHR35370:SF4">
    <property type="entry name" value="TYPE VI SECRETION SYSTEM BASEPLATE SUBUNIT TSSF"/>
    <property type="match status" value="1"/>
</dbReference>
<dbReference type="InterPro" id="IPR010272">
    <property type="entry name" value="T6SS_TssF"/>
</dbReference>
<dbReference type="PIRSF" id="PIRSF028304">
    <property type="entry name" value="UCP028304"/>
    <property type="match status" value="1"/>
</dbReference>
<dbReference type="Proteomes" id="UP000251576">
    <property type="component" value="Unassembled WGS sequence"/>
</dbReference>
<protein>
    <submittedName>
        <fullName evidence="1">Type VI secretion system baseplate subunit TssF</fullName>
    </submittedName>
</protein>
<gene>
    <name evidence="1" type="primary">vasA</name>
    <name evidence="1" type="ORF">DP202_07705</name>
</gene>
<dbReference type="NCBIfam" id="TIGR03359">
    <property type="entry name" value="VI_chp_6"/>
    <property type="match status" value="1"/>
</dbReference>
<dbReference type="RefSeq" id="WP_112780489.1">
    <property type="nucleotide sequence ID" value="NZ_CABMNQ010000010.1"/>
</dbReference>
<dbReference type="PANTHER" id="PTHR35370">
    <property type="entry name" value="CYTOPLASMIC PROTEIN-RELATED-RELATED"/>
    <property type="match status" value="1"/>
</dbReference>